<reference evidence="2" key="1">
    <citation type="submission" date="2016-11" db="UniProtKB">
        <authorList>
            <consortium name="WormBaseParasite"/>
        </authorList>
    </citation>
    <scope>IDENTIFICATION</scope>
</reference>
<name>A0A1I8BF74_MELHA</name>
<dbReference type="Proteomes" id="UP000095281">
    <property type="component" value="Unplaced"/>
</dbReference>
<proteinExistence type="predicted"/>
<dbReference type="WBParaSite" id="MhA1_Contig2148.frz3.gene1">
    <property type="protein sequence ID" value="MhA1_Contig2148.frz3.gene1"/>
    <property type="gene ID" value="MhA1_Contig2148.frz3.gene1"/>
</dbReference>
<evidence type="ECO:0000313" key="2">
    <source>
        <dbReference type="WBParaSite" id="MhA1_Contig2148.frz3.gene1"/>
    </source>
</evidence>
<accession>A0A1I8BF74</accession>
<sequence length="141" mass="16804">MPSNYNIPGINQTIFFPNLTIPQQIIQENSENKNKENELIKENLTKEQILINENERKKFLELLKNHFNNFGWPEEEEFDKGMNYLLSKNIQTKIDNWILAVKEPNNEIFENIYKSIEPDFGHTKDEGKIKTLKLLNKYSRF</sequence>
<protein>
    <submittedName>
        <fullName evidence="2">DUF148 domain-containing protein</fullName>
    </submittedName>
</protein>
<evidence type="ECO:0000313" key="1">
    <source>
        <dbReference type="Proteomes" id="UP000095281"/>
    </source>
</evidence>
<dbReference type="AlphaFoldDB" id="A0A1I8BF74"/>
<keyword evidence="1" id="KW-1185">Reference proteome</keyword>
<organism evidence="1 2">
    <name type="scientific">Meloidogyne hapla</name>
    <name type="common">Root-knot nematode worm</name>
    <dbReference type="NCBI Taxonomy" id="6305"/>
    <lineage>
        <taxon>Eukaryota</taxon>
        <taxon>Metazoa</taxon>
        <taxon>Ecdysozoa</taxon>
        <taxon>Nematoda</taxon>
        <taxon>Chromadorea</taxon>
        <taxon>Rhabditida</taxon>
        <taxon>Tylenchina</taxon>
        <taxon>Tylenchomorpha</taxon>
        <taxon>Tylenchoidea</taxon>
        <taxon>Meloidogynidae</taxon>
        <taxon>Meloidogyninae</taxon>
        <taxon>Meloidogyne</taxon>
    </lineage>
</organism>